<proteinExistence type="predicted"/>
<name>A0A7X5QT76_9GAMM</name>
<dbReference type="EMBL" id="JAAQTL010000001">
    <property type="protein sequence ID" value="NID14966.1"/>
    <property type="molecule type" value="Genomic_DNA"/>
</dbReference>
<comment type="caution">
    <text evidence="1">The sequence shown here is derived from an EMBL/GenBank/DDBJ whole genome shotgun (WGS) entry which is preliminary data.</text>
</comment>
<dbReference type="RefSeq" id="WP_166698746.1">
    <property type="nucleotide sequence ID" value="NZ_JAAQTL010000001.1"/>
</dbReference>
<dbReference type="AlphaFoldDB" id="A0A7X5QT76"/>
<dbReference type="Proteomes" id="UP000518878">
    <property type="component" value="Unassembled WGS sequence"/>
</dbReference>
<evidence type="ECO:0000313" key="2">
    <source>
        <dbReference type="Proteomes" id="UP000518878"/>
    </source>
</evidence>
<organism evidence="1 2">
    <name type="scientific">Luteibacter yeojuensis</name>
    <dbReference type="NCBI Taxonomy" id="345309"/>
    <lineage>
        <taxon>Bacteria</taxon>
        <taxon>Pseudomonadati</taxon>
        <taxon>Pseudomonadota</taxon>
        <taxon>Gammaproteobacteria</taxon>
        <taxon>Lysobacterales</taxon>
        <taxon>Rhodanobacteraceae</taxon>
        <taxon>Luteibacter</taxon>
    </lineage>
</organism>
<reference evidence="1 2" key="1">
    <citation type="journal article" date="2006" name="Int. J. Syst. Evol. Microbiol.">
        <title>Dyella yeojuensis sp. nov., isolated from greenhouse soil in Korea.</title>
        <authorList>
            <person name="Kim B.Y."/>
            <person name="Weon H.Y."/>
            <person name="Lee K.H."/>
            <person name="Seok S.J."/>
            <person name="Kwon S.W."/>
            <person name="Go S.J."/>
            <person name="Stackebrandt E."/>
        </authorList>
    </citation>
    <scope>NUCLEOTIDE SEQUENCE [LARGE SCALE GENOMIC DNA]</scope>
    <source>
        <strain evidence="1 2">DSM 17673</strain>
    </source>
</reference>
<gene>
    <name evidence="1" type="ORF">HBF32_05725</name>
</gene>
<evidence type="ECO:0000313" key="1">
    <source>
        <dbReference type="EMBL" id="NID14966.1"/>
    </source>
</evidence>
<accession>A0A7X5QT76</accession>
<protein>
    <submittedName>
        <fullName evidence="1">N4-gp56 family major capsid protein</fullName>
    </submittedName>
</protein>
<sequence length="342" mass="36939">MAQRQYQPIAGVSAPIYCEAKVLERAGPHICLDLAADMKPVPKNAGNAVNFRRWRNPAVNETPNAEGVTPTSRALAHDDYNTTINRFAEVFEESRYNYDLDVWDSVKGAADVLGDLIQRTRERVRYNTGKAGSAVSYNSPSVTTRDGVNGAISVGRLDVATRALEANKAMTFTQMIRASTAVSTAGVEPAYFAFGHTDLMPDLRRLPGFRTVPEMSNLPAEAKSPLLRGALGSVLFFLSPELEPFYGAGAAVGSTGMKSRDGTNVDVYPLMIFGQHALGSIALRGSGPAGRGAVKVSILDQPDKSDPTNERVYIAAAWYDAALRLSEEWIQRIEVGVTANPT</sequence>
<dbReference type="NCBIfam" id="TIGR04387">
    <property type="entry name" value="capsid_maj_N4"/>
    <property type="match status" value="1"/>
</dbReference>
<keyword evidence="2" id="KW-1185">Reference proteome</keyword>